<dbReference type="EMBL" id="ML121660">
    <property type="protein sequence ID" value="RPB18222.1"/>
    <property type="molecule type" value="Genomic_DNA"/>
</dbReference>
<name>A0A3N4L9S0_9PEZI</name>
<reference evidence="1 3" key="1">
    <citation type="journal article" date="2018" name="Nat. Ecol. Evol.">
        <title>Pezizomycetes genomes reveal the molecular basis of ectomycorrhizal truffle lifestyle.</title>
        <authorList>
            <person name="Murat C."/>
            <person name="Payen T."/>
            <person name="Noel B."/>
            <person name="Kuo A."/>
            <person name="Morin E."/>
            <person name="Chen J."/>
            <person name="Kohler A."/>
            <person name="Krizsan K."/>
            <person name="Balestrini R."/>
            <person name="Da Silva C."/>
            <person name="Montanini B."/>
            <person name="Hainaut M."/>
            <person name="Levati E."/>
            <person name="Barry K.W."/>
            <person name="Belfiori B."/>
            <person name="Cichocki N."/>
            <person name="Clum A."/>
            <person name="Dockter R.B."/>
            <person name="Fauchery L."/>
            <person name="Guy J."/>
            <person name="Iotti M."/>
            <person name="Le Tacon F."/>
            <person name="Lindquist E.A."/>
            <person name="Lipzen A."/>
            <person name="Malagnac F."/>
            <person name="Mello A."/>
            <person name="Molinier V."/>
            <person name="Miyauchi S."/>
            <person name="Poulain J."/>
            <person name="Riccioni C."/>
            <person name="Rubini A."/>
            <person name="Sitrit Y."/>
            <person name="Splivallo R."/>
            <person name="Traeger S."/>
            <person name="Wang M."/>
            <person name="Zifcakova L."/>
            <person name="Wipf D."/>
            <person name="Zambonelli A."/>
            <person name="Paolocci F."/>
            <person name="Nowrousian M."/>
            <person name="Ottonello S."/>
            <person name="Baldrian P."/>
            <person name="Spatafora J.W."/>
            <person name="Henrissat B."/>
            <person name="Nagy L.G."/>
            <person name="Aury J.M."/>
            <person name="Wincker P."/>
            <person name="Grigoriev I.V."/>
            <person name="Bonfante P."/>
            <person name="Martin F.M."/>
        </authorList>
    </citation>
    <scope>NUCLEOTIDE SEQUENCE [LARGE SCALE GENOMIC DNA]</scope>
    <source>
        <strain evidence="1 3">ATCC MYA-4762</strain>
    </source>
</reference>
<dbReference type="Proteomes" id="UP000267821">
    <property type="component" value="Unassembled WGS sequence"/>
</dbReference>
<gene>
    <name evidence="1" type="ORF">L211DRAFT_140711</name>
    <name evidence="2" type="ORF">L211DRAFT_332698</name>
</gene>
<keyword evidence="3" id="KW-1185">Reference proteome</keyword>
<accession>A0A3N4L9S0</accession>
<dbReference type="OrthoDB" id="2435285at2759"/>
<evidence type="ECO:0000313" key="2">
    <source>
        <dbReference type="EMBL" id="RPB22606.1"/>
    </source>
</evidence>
<evidence type="ECO:0000313" key="3">
    <source>
        <dbReference type="Proteomes" id="UP000267821"/>
    </source>
</evidence>
<proteinExistence type="predicted"/>
<sequence length="141" mass="16590">MLLTDLGSIWRYFWFQMGTIASCQLDLRRSIAFFDLIANEFKSSTTSIPATLTSTSPHFPYQNRCKFRYAIERGNDVHETTRPSEGIENVLKRPKIDWMTILLESDVADMHHVFDVMSPREVLEWKSRKAVELVWLQWSFL</sequence>
<dbReference type="EMBL" id="ML121551">
    <property type="protein sequence ID" value="RPB22606.1"/>
    <property type="molecule type" value="Genomic_DNA"/>
</dbReference>
<evidence type="ECO:0000313" key="1">
    <source>
        <dbReference type="EMBL" id="RPB18222.1"/>
    </source>
</evidence>
<organism evidence="1 3">
    <name type="scientific">Terfezia boudieri ATCC MYA-4762</name>
    <dbReference type="NCBI Taxonomy" id="1051890"/>
    <lineage>
        <taxon>Eukaryota</taxon>
        <taxon>Fungi</taxon>
        <taxon>Dikarya</taxon>
        <taxon>Ascomycota</taxon>
        <taxon>Pezizomycotina</taxon>
        <taxon>Pezizomycetes</taxon>
        <taxon>Pezizales</taxon>
        <taxon>Pezizaceae</taxon>
        <taxon>Terfezia</taxon>
    </lineage>
</organism>
<dbReference type="AlphaFoldDB" id="A0A3N4L9S0"/>
<protein>
    <submittedName>
        <fullName evidence="1">Uncharacterized protein</fullName>
    </submittedName>
</protein>